<dbReference type="InterPro" id="IPR036397">
    <property type="entry name" value="RNaseH_sf"/>
</dbReference>
<name>A0A4Y1ZWP9_ARAVE</name>
<keyword evidence="6" id="KW-0378">Hydrolase</keyword>
<dbReference type="FunFam" id="1.10.340.70:FF:000001">
    <property type="entry name" value="Retrovirus-related Pol polyprotein from transposon gypsy-like Protein"/>
    <property type="match status" value="1"/>
</dbReference>
<gene>
    <name evidence="10" type="primary">pol_2214</name>
    <name evidence="10" type="ORF">AVEN_269691_1</name>
</gene>
<dbReference type="Gene3D" id="3.10.10.10">
    <property type="entry name" value="HIV Type 1 Reverse Transcriptase, subunit A, domain 1"/>
    <property type="match status" value="1"/>
</dbReference>
<dbReference type="GO" id="GO:0015074">
    <property type="term" value="P:DNA integration"/>
    <property type="evidence" value="ECO:0007669"/>
    <property type="project" value="InterPro"/>
</dbReference>
<dbReference type="InterPro" id="IPR001584">
    <property type="entry name" value="Integrase_cat-core"/>
</dbReference>
<dbReference type="InterPro" id="IPR012337">
    <property type="entry name" value="RNaseH-like_sf"/>
</dbReference>
<dbReference type="SUPFAM" id="SSF53098">
    <property type="entry name" value="Ribonuclease H-like"/>
    <property type="match status" value="1"/>
</dbReference>
<dbReference type="FunFam" id="3.30.420.10:FF:000032">
    <property type="entry name" value="Retrovirus-related Pol polyprotein from transposon 297-like Protein"/>
    <property type="match status" value="1"/>
</dbReference>
<dbReference type="InterPro" id="IPR000477">
    <property type="entry name" value="RT_dom"/>
</dbReference>
<dbReference type="CDD" id="cd01647">
    <property type="entry name" value="RT_LTR"/>
    <property type="match status" value="1"/>
</dbReference>
<evidence type="ECO:0000256" key="2">
    <source>
        <dbReference type="ARBA" id="ARBA00022679"/>
    </source>
</evidence>
<dbReference type="Proteomes" id="UP000499080">
    <property type="component" value="Unassembled WGS sequence"/>
</dbReference>
<dbReference type="Gene3D" id="3.10.20.370">
    <property type="match status" value="1"/>
</dbReference>
<proteinExistence type="predicted"/>
<dbReference type="SUPFAM" id="SSF56672">
    <property type="entry name" value="DNA/RNA polymerases"/>
    <property type="match status" value="1"/>
</dbReference>
<reference evidence="10 11" key="1">
    <citation type="journal article" date="2019" name="Sci. Rep.">
        <title>Orb-weaving spider Araneus ventricosus genome elucidates the spidroin gene catalogue.</title>
        <authorList>
            <person name="Kono N."/>
            <person name="Nakamura H."/>
            <person name="Ohtoshi R."/>
            <person name="Moran D.A.P."/>
            <person name="Shinohara A."/>
            <person name="Yoshida Y."/>
            <person name="Fujiwara M."/>
            <person name="Mori M."/>
            <person name="Tomita M."/>
            <person name="Arakawa K."/>
        </authorList>
    </citation>
    <scope>NUCLEOTIDE SEQUENCE [LARGE SCALE GENOMIC DNA]</scope>
</reference>
<protein>
    <recommendedName>
        <fullName evidence="1">RNA-directed DNA polymerase</fullName>
        <ecNumber evidence="1">2.7.7.49</ecNumber>
    </recommendedName>
</protein>
<dbReference type="PANTHER" id="PTHR37984">
    <property type="entry name" value="PROTEIN CBG26694"/>
    <property type="match status" value="1"/>
</dbReference>
<evidence type="ECO:0000256" key="6">
    <source>
        <dbReference type="ARBA" id="ARBA00022801"/>
    </source>
</evidence>
<dbReference type="InterPro" id="IPR041373">
    <property type="entry name" value="RT_RNaseH"/>
</dbReference>
<dbReference type="PANTHER" id="PTHR37984:SF5">
    <property type="entry name" value="PROTEIN NYNRIN-LIKE"/>
    <property type="match status" value="1"/>
</dbReference>
<dbReference type="FunFam" id="3.10.20.370:FF:000001">
    <property type="entry name" value="Retrovirus-related Pol polyprotein from transposon 17.6-like protein"/>
    <property type="match status" value="1"/>
</dbReference>
<dbReference type="InterPro" id="IPR043128">
    <property type="entry name" value="Rev_trsase/Diguanyl_cyclase"/>
</dbReference>
<keyword evidence="4" id="KW-0540">Nuclease</keyword>
<dbReference type="PROSITE" id="PS50878">
    <property type="entry name" value="RT_POL"/>
    <property type="match status" value="1"/>
</dbReference>
<dbReference type="GO" id="GO:0016787">
    <property type="term" value="F:hydrolase activity"/>
    <property type="evidence" value="ECO:0007669"/>
    <property type="project" value="UniProtKB-KW"/>
</dbReference>
<feature type="domain" description="Integrase catalytic" evidence="9">
    <location>
        <begin position="538"/>
        <end position="700"/>
    </location>
</feature>
<dbReference type="EC" id="2.7.7.49" evidence="1"/>
<keyword evidence="3" id="KW-0548">Nucleotidyltransferase</keyword>
<organism evidence="10 11">
    <name type="scientific">Araneus ventricosus</name>
    <name type="common">Orbweaver spider</name>
    <name type="synonym">Epeira ventricosa</name>
    <dbReference type="NCBI Taxonomy" id="182803"/>
    <lineage>
        <taxon>Eukaryota</taxon>
        <taxon>Metazoa</taxon>
        <taxon>Ecdysozoa</taxon>
        <taxon>Arthropoda</taxon>
        <taxon>Chelicerata</taxon>
        <taxon>Arachnida</taxon>
        <taxon>Araneae</taxon>
        <taxon>Araneomorphae</taxon>
        <taxon>Entelegynae</taxon>
        <taxon>Araneoidea</taxon>
        <taxon>Araneidae</taxon>
        <taxon>Araneus</taxon>
    </lineage>
</organism>
<dbReference type="PROSITE" id="PS50994">
    <property type="entry name" value="INTEGRASE"/>
    <property type="match status" value="1"/>
</dbReference>
<evidence type="ECO:0000256" key="7">
    <source>
        <dbReference type="ARBA" id="ARBA00022918"/>
    </source>
</evidence>
<keyword evidence="11" id="KW-1185">Reference proteome</keyword>
<evidence type="ECO:0000259" key="9">
    <source>
        <dbReference type="PROSITE" id="PS50994"/>
    </source>
</evidence>
<dbReference type="EMBL" id="BGPR01078811">
    <property type="protein sequence ID" value="GBL71891.1"/>
    <property type="molecule type" value="Genomic_DNA"/>
</dbReference>
<dbReference type="Pfam" id="PF00665">
    <property type="entry name" value="rve"/>
    <property type="match status" value="1"/>
</dbReference>
<evidence type="ECO:0000256" key="1">
    <source>
        <dbReference type="ARBA" id="ARBA00012493"/>
    </source>
</evidence>
<keyword evidence="7" id="KW-0695">RNA-directed DNA polymerase</keyword>
<dbReference type="InterPro" id="IPR041588">
    <property type="entry name" value="Integrase_H2C2"/>
</dbReference>
<evidence type="ECO:0000259" key="8">
    <source>
        <dbReference type="PROSITE" id="PS50878"/>
    </source>
</evidence>
<comment type="caution">
    <text evidence="10">The sequence shown here is derived from an EMBL/GenBank/DDBJ whole genome shotgun (WGS) entry which is preliminary data.</text>
</comment>
<evidence type="ECO:0000256" key="3">
    <source>
        <dbReference type="ARBA" id="ARBA00022695"/>
    </source>
</evidence>
<feature type="domain" description="Reverse transcriptase" evidence="8">
    <location>
        <begin position="764"/>
        <end position="954"/>
    </location>
</feature>
<evidence type="ECO:0000256" key="5">
    <source>
        <dbReference type="ARBA" id="ARBA00022759"/>
    </source>
</evidence>
<dbReference type="Pfam" id="PF00078">
    <property type="entry name" value="RVT_1"/>
    <property type="match status" value="1"/>
</dbReference>
<dbReference type="CDD" id="cd09274">
    <property type="entry name" value="RNase_HI_RT_Ty3"/>
    <property type="match status" value="1"/>
</dbReference>
<dbReference type="Gene3D" id="3.30.70.270">
    <property type="match status" value="2"/>
</dbReference>
<dbReference type="InterPro" id="IPR043502">
    <property type="entry name" value="DNA/RNA_pol_sf"/>
</dbReference>
<dbReference type="Gene3D" id="3.30.420.10">
    <property type="entry name" value="Ribonuclease H-like superfamily/Ribonuclease H"/>
    <property type="match status" value="1"/>
</dbReference>
<dbReference type="InterPro" id="IPR050951">
    <property type="entry name" value="Retrovirus_Pol_polyprotein"/>
</dbReference>
<evidence type="ECO:0000256" key="4">
    <source>
        <dbReference type="ARBA" id="ARBA00022722"/>
    </source>
</evidence>
<dbReference type="SUPFAM" id="SSF47353">
    <property type="entry name" value="Retrovirus capsid dimerization domain-like"/>
    <property type="match status" value="1"/>
</dbReference>
<sequence length="1178" mass="134950">MYLALFERQARTAGIEETEWVPQLISLLPLDLAQIIIKEPEEKMQDYLNVKEVLLDRFKMKPETFRLKFTQHQKKTGALWRELVFELRNYLDGWLDGLEVRDFENLKNLMISDQIKRRVAGEVKEHFLDEWGKLVDPLVLAGKIDEYESVRSSRKLHNVRMPERKPLEKVKLPSPRKENKSKFVGKSEHQFWKNPTPKGNWRNENFERRKPAACYVCHSTEHLRPNCPQLTKDKPAEVVNHVGMSDSTETLFAPYMSKALVNQTEMSILRDTGTSIDLVSRNHINSEDLTGETVWIKQPLDKNFTCLSLAKIELQSPVFGKVITKAAVIDASLDNGIYLLGNRSAQLIEEQRKTPTLNAVVTRSQKLKKETEASAVLKPPPQRPSQTVLDENPSIIVAEELVPFPLPQAEGDTNRLLKVDSEAFASEQRNCTGLKPCWEKEREGKGEFVKKGDLLFRKNKDNFGNVNLQLVIPADLRNEILALCHESTSAHLGVTKTKDRLLRHYFWPNCVKDTENYVRSCDPCQRIGKAREKGKAPLKLVPIITEIFSKINIDAVGPLPISAKNNRYLLTAICMSSKYPEAIPVADINSVSVIDALLEVFSRMGFPREIQCDNGTSFTSQLTTEFFERFGIKVTHSSVHHPQSNPVERFHRTLKRLLKVLCLQSGEDWEKNLPATLLALRTVTHESTGFSPAELVHGKNLRTPEVLLYEHWVNPQESESSVTEYVFELINRMRRCQDLAVERMTEVQVKRKTWSKPYRTSQRQTEILKAEIKRMLDLKIIEIGQSDYTSPMILVETVGREPRPCIDYRRLNSSIRNQYFPLPNIEERVERVSAAKFITVIDLAKGYWQIPLSKRAQRYAAFVTNFGTYVPLRMPFGLVNAPYFFSKLMSQVLENCESFAVPYLDDIAIYSNNWEDHLKHVNEVLKRIGDANLTIKPSKCKFAQNRTKYLGHVVGSGVRTPAEAKIKAVLDFPTPTSKTQIRAFLGLAGYYAHYVKNFSVIAAPLTNVLKGKVKRESIIWTKECNHAFEELKRRLTEKPVLYAPDYKKEFIVQSDASDLGMGVVLSQRDAENEEHPVLYLSKKFSDAERKYSATERECAAIIYAIKKLKYYLDGQIFTIETDHNPLVWLKSNAGSNPRLMRWSLELQPFQYKVIHKAGKNHSNADALSRSETRTKSTN</sequence>
<keyword evidence="5" id="KW-0255">Endonuclease</keyword>
<dbReference type="Gene3D" id="1.10.340.70">
    <property type="match status" value="1"/>
</dbReference>
<dbReference type="Pfam" id="PF17921">
    <property type="entry name" value="Integrase_H2C2"/>
    <property type="match status" value="1"/>
</dbReference>
<dbReference type="GO" id="GO:0003964">
    <property type="term" value="F:RNA-directed DNA polymerase activity"/>
    <property type="evidence" value="ECO:0007669"/>
    <property type="project" value="UniProtKB-KW"/>
</dbReference>
<accession>A0A4Y1ZWP9</accession>
<keyword evidence="2" id="KW-0808">Transferase</keyword>
<dbReference type="AlphaFoldDB" id="A0A4Y1ZWP9"/>
<evidence type="ECO:0000313" key="11">
    <source>
        <dbReference type="Proteomes" id="UP000499080"/>
    </source>
</evidence>
<dbReference type="Pfam" id="PF17917">
    <property type="entry name" value="RT_RNaseH"/>
    <property type="match status" value="1"/>
</dbReference>
<dbReference type="GO" id="GO:0042575">
    <property type="term" value="C:DNA polymerase complex"/>
    <property type="evidence" value="ECO:0007669"/>
    <property type="project" value="UniProtKB-ARBA"/>
</dbReference>
<dbReference type="OrthoDB" id="6362792at2759"/>
<evidence type="ECO:0000313" key="10">
    <source>
        <dbReference type="EMBL" id="GBL71891.1"/>
    </source>
</evidence>
<dbReference type="GO" id="GO:0004519">
    <property type="term" value="F:endonuclease activity"/>
    <property type="evidence" value="ECO:0007669"/>
    <property type="project" value="UniProtKB-KW"/>
</dbReference>
<dbReference type="FunFam" id="3.30.70.270:FF:000020">
    <property type="entry name" value="Transposon Tf2-6 polyprotein-like Protein"/>
    <property type="match status" value="1"/>
</dbReference>
<dbReference type="GO" id="GO:0003676">
    <property type="term" value="F:nucleic acid binding"/>
    <property type="evidence" value="ECO:0007669"/>
    <property type="project" value="InterPro"/>
</dbReference>